<sequence length="118" mass="13689">MVAPDGIEPPTQGFSILNSPFFMFSQTCSNLSITPKMWCLERFGGILYLIKFYHVFSDMVTNRLLKMAYIKSKKYGGSVQFYHKKNGDFTYYITYKDANNKLKRVKVGEKSQGITEHY</sequence>
<organism evidence="1">
    <name type="scientific">uncultured Sulfurovum sp</name>
    <dbReference type="NCBI Taxonomy" id="269237"/>
    <lineage>
        <taxon>Bacteria</taxon>
        <taxon>Pseudomonadati</taxon>
        <taxon>Campylobacterota</taxon>
        <taxon>Epsilonproteobacteria</taxon>
        <taxon>Campylobacterales</taxon>
        <taxon>Sulfurovaceae</taxon>
        <taxon>Sulfurovum</taxon>
        <taxon>environmental samples</taxon>
    </lineage>
</organism>
<reference evidence="1" key="1">
    <citation type="submission" date="2020-01" db="EMBL/GenBank/DDBJ databases">
        <authorList>
            <person name="Meier V. D."/>
            <person name="Meier V D."/>
        </authorList>
    </citation>
    <scope>NUCLEOTIDE SEQUENCE</scope>
    <source>
        <strain evidence="1">HLG_WM_MAG_06</strain>
    </source>
</reference>
<protein>
    <submittedName>
        <fullName evidence="1">Uncharacterized protein</fullName>
    </submittedName>
</protein>
<name>A0A6S6SFF8_9BACT</name>
<dbReference type="AlphaFoldDB" id="A0A6S6SFF8"/>
<evidence type="ECO:0000313" key="1">
    <source>
        <dbReference type="EMBL" id="CAA6802032.1"/>
    </source>
</evidence>
<feature type="non-terminal residue" evidence="1">
    <location>
        <position position="118"/>
    </location>
</feature>
<proteinExistence type="predicted"/>
<gene>
    <name evidence="1" type="ORF">HELGO_WM13068</name>
</gene>
<dbReference type="EMBL" id="CACVAP010000035">
    <property type="protein sequence ID" value="CAA6802032.1"/>
    <property type="molecule type" value="Genomic_DNA"/>
</dbReference>
<accession>A0A6S6SFF8</accession>